<dbReference type="SUPFAM" id="SSF52540">
    <property type="entry name" value="P-loop containing nucleoside triphosphate hydrolases"/>
    <property type="match status" value="1"/>
</dbReference>
<dbReference type="Proteomes" id="UP000663203">
    <property type="component" value="Chromosome"/>
</dbReference>
<dbReference type="Gene3D" id="3.40.50.300">
    <property type="entry name" value="P-loop containing nucleotide triphosphate hydrolases"/>
    <property type="match status" value="1"/>
</dbReference>
<sequence length="175" mass="19519">MQNTASRNPTTVRRPAPTAAVILADCGPPGAGKTTIATRVRDRLEARGVPVRVHHSDDRSSRTHERLYERARDDPNEAITVVDGTFYQREWQTQFRTLGEDIRFVHATASLETCLERNRARADPIEEQGVHVIYREFDAPEDALVIDTEEASLEAAVDRVLGALEAWNAVPDSTT</sequence>
<dbReference type="EMBL" id="CP071462">
    <property type="protein sequence ID" value="QSW97819.1"/>
    <property type="molecule type" value="Genomic_DNA"/>
</dbReference>
<gene>
    <name evidence="1" type="ORF">J0X25_10340</name>
</gene>
<name>A0A8A2V7F8_9EURY</name>
<keyword evidence="2" id="KW-1185">Reference proteome</keyword>
<dbReference type="KEGG" id="hakz:J0X25_10340"/>
<evidence type="ECO:0000313" key="2">
    <source>
        <dbReference type="Proteomes" id="UP000663203"/>
    </source>
</evidence>
<proteinExistence type="predicted"/>
<dbReference type="AlphaFoldDB" id="A0A8A2V7F8"/>
<evidence type="ECO:0000313" key="1">
    <source>
        <dbReference type="EMBL" id="QSW97819.1"/>
    </source>
</evidence>
<dbReference type="Pfam" id="PF13671">
    <property type="entry name" value="AAA_33"/>
    <property type="match status" value="1"/>
</dbReference>
<accession>A0A8A2V7F8</accession>
<reference evidence="1 2" key="1">
    <citation type="submission" date="2021-03" db="EMBL/GenBank/DDBJ databases">
        <title>Haloterrigena longa sp. nov. and Haloterrigena limicola sp. nov., extremely halophilic archaea isolated from a salt lake.</title>
        <authorList>
            <person name="Henglin C."/>
        </authorList>
    </citation>
    <scope>NUCLEOTIDE SEQUENCE [LARGE SCALE GENOMIC DNA]</scope>
    <source>
        <strain evidence="1 2">KZCA68</strain>
    </source>
</reference>
<protein>
    <submittedName>
        <fullName evidence="1">AAA family ATPase</fullName>
    </submittedName>
</protein>
<dbReference type="InterPro" id="IPR027417">
    <property type="entry name" value="P-loop_NTPase"/>
</dbReference>
<organism evidence="1 2">
    <name type="scientific">Haloterrigena alkaliphila</name>
    <dbReference type="NCBI Taxonomy" id="2816475"/>
    <lineage>
        <taxon>Archaea</taxon>
        <taxon>Methanobacteriati</taxon>
        <taxon>Methanobacteriota</taxon>
        <taxon>Stenosarchaea group</taxon>
        <taxon>Halobacteria</taxon>
        <taxon>Halobacteriales</taxon>
        <taxon>Natrialbaceae</taxon>
        <taxon>Haloterrigena</taxon>
    </lineage>
</organism>